<keyword evidence="2" id="KW-1185">Reference proteome</keyword>
<sequence>MQLGEIYRWLIEKGKEADLRSREELTELAEEKKKAIRNTRDKAFLMADDGQWYNPYGDSRILYGQENRYVSRALVGIDIDGSEFLLADRWRECCKPIDLIITHHPQGRAQIQLYQVMKVQEDMLYEAGVPINVAEALMNQRVQEVQRALLPANHQKNVDMARLLDIPFLAVHSPADNQVQKFLTDYLIKDQKNVEKEKQKVKDVIEKLLELPEFRKSAEYGLVPQVVSGKSEDSTGKLYIKMNGGTAGPEKSIEELVKAGVGTMICMHLPEAQRKKAQEMHLRVIVAGHMPCDSLGMNLLMDGLEKRGVEIIACGGFIRHRRK</sequence>
<dbReference type="RefSeq" id="WP_151617590.1">
    <property type="nucleotide sequence ID" value="NZ_WBXO01000001.1"/>
</dbReference>
<proteinExistence type="predicted"/>
<dbReference type="AlphaFoldDB" id="A0A6I0ETN0"/>
<evidence type="ECO:0000313" key="2">
    <source>
        <dbReference type="Proteomes" id="UP000468766"/>
    </source>
</evidence>
<protein>
    <submittedName>
        <fullName evidence="1">NGG1p interacting factor NIF3</fullName>
    </submittedName>
</protein>
<evidence type="ECO:0000313" key="1">
    <source>
        <dbReference type="EMBL" id="KAB2954145.1"/>
    </source>
</evidence>
<reference evidence="1 2" key="1">
    <citation type="submission" date="2019-10" db="EMBL/GenBank/DDBJ databases">
        <title>Whole-genome sequence of the extremophile Heliorestis acidaminivorans DSM 24790.</title>
        <authorList>
            <person name="Kyndt J.A."/>
            <person name="Meyer T.E."/>
        </authorList>
    </citation>
    <scope>NUCLEOTIDE SEQUENCE [LARGE SCALE GENOMIC DNA]</scope>
    <source>
        <strain evidence="1 2">DSM 24790</strain>
    </source>
</reference>
<accession>A0A6I0ETN0</accession>
<name>A0A6I0ETN0_9FIRM</name>
<dbReference type="Proteomes" id="UP000468766">
    <property type="component" value="Unassembled WGS sequence"/>
</dbReference>
<gene>
    <name evidence="1" type="ORF">F9B85_00110</name>
</gene>
<dbReference type="EMBL" id="WBXO01000001">
    <property type="protein sequence ID" value="KAB2954145.1"/>
    <property type="molecule type" value="Genomic_DNA"/>
</dbReference>
<comment type="caution">
    <text evidence="1">The sequence shown here is derived from an EMBL/GenBank/DDBJ whole genome shotgun (WGS) entry which is preliminary data.</text>
</comment>
<dbReference type="InterPro" id="IPR036069">
    <property type="entry name" value="DUF34/NIF3_sf"/>
</dbReference>
<dbReference type="SUPFAM" id="SSF102705">
    <property type="entry name" value="NIF3 (NGG1p interacting factor 3)-like"/>
    <property type="match status" value="1"/>
</dbReference>
<dbReference type="OrthoDB" id="9798371at2"/>
<organism evidence="1 2">
    <name type="scientific">Heliorestis acidaminivorans</name>
    <dbReference type="NCBI Taxonomy" id="553427"/>
    <lineage>
        <taxon>Bacteria</taxon>
        <taxon>Bacillati</taxon>
        <taxon>Bacillota</taxon>
        <taxon>Clostridia</taxon>
        <taxon>Eubacteriales</taxon>
        <taxon>Heliobacteriaceae</taxon>
        <taxon>Heliorestis</taxon>
    </lineage>
</organism>